<reference evidence="9" key="1">
    <citation type="submission" date="2017-02" db="UniProtKB">
        <authorList>
            <consortium name="WormBaseParasite"/>
        </authorList>
    </citation>
    <scope>IDENTIFICATION</scope>
</reference>
<keyword evidence="3" id="KW-0862">Zinc</keyword>
<dbReference type="WBParaSite" id="TCLT_0000730501-mRNA-1">
    <property type="protein sequence ID" value="TCLT_0000730501-mRNA-1"/>
    <property type="gene ID" value="TCLT_0000730501"/>
</dbReference>
<feature type="transmembrane region" description="Helical" evidence="5">
    <location>
        <begin position="58"/>
        <end position="76"/>
    </location>
</feature>
<reference evidence="7 8" key="2">
    <citation type="submission" date="2018-11" db="EMBL/GenBank/DDBJ databases">
        <authorList>
            <consortium name="Pathogen Informatics"/>
        </authorList>
    </citation>
    <scope>NUCLEOTIDE SEQUENCE [LARGE SCALE GENOMIC DNA]</scope>
</reference>
<dbReference type="EMBL" id="UYYF01004493">
    <property type="protein sequence ID" value="VDN04736.1"/>
    <property type="molecule type" value="Genomic_DNA"/>
</dbReference>
<dbReference type="Pfam" id="PF04194">
    <property type="entry name" value="PDCD2_C"/>
    <property type="match status" value="1"/>
</dbReference>
<dbReference type="InterPro" id="IPR002893">
    <property type="entry name" value="Znf_MYND"/>
</dbReference>
<organism evidence="9">
    <name type="scientific">Thelazia callipaeda</name>
    <name type="common">Oriental eyeworm</name>
    <name type="synonym">Parasitic nematode</name>
    <dbReference type="NCBI Taxonomy" id="103827"/>
    <lineage>
        <taxon>Eukaryota</taxon>
        <taxon>Metazoa</taxon>
        <taxon>Ecdysozoa</taxon>
        <taxon>Nematoda</taxon>
        <taxon>Chromadorea</taxon>
        <taxon>Rhabditida</taxon>
        <taxon>Spirurina</taxon>
        <taxon>Spiruromorpha</taxon>
        <taxon>Thelazioidea</taxon>
        <taxon>Thelaziidae</taxon>
        <taxon>Thelazia</taxon>
    </lineage>
</organism>
<keyword evidence="5" id="KW-1133">Transmembrane helix</keyword>
<evidence type="ECO:0000313" key="7">
    <source>
        <dbReference type="EMBL" id="VDN04736.1"/>
    </source>
</evidence>
<dbReference type="GO" id="GO:0008270">
    <property type="term" value="F:zinc ion binding"/>
    <property type="evidence" value="ECO:0007669"/>
    <property type="project" value="UniProtKB-KW"/>
</dbReference>
<evidence type="ECO:0000256" key="1">
    <source>
        <dbReference type="ARBA" id="ARBA00022723"/>
    </source>
</evidence>
<dbReference type="OMA" id="TVYVFCC"/>
<evidence type="ECO:0000256" key="2">
    <source>
        <dbReference type="ARBA" id="ARBA00022771"/>
    </source>
</evidence>
<dbReference type="InterPro" id="IPR007320">
    <property type="entry name" value="PDCD2_C"/>
</dbReference>
<dbReference type="SUPFAM" id="SSF144232">
    <property type="entry name" value="HIT/MYND zinc finger-like"/>
    <property type="match status" value="1"/>
</dbReference>
<keyword evidence="5" id="KW-0812">Transmembrane</keyword>
<feature type="domain" description="MYND-type" evidence="6">
    <location>
        <begin position="207"/>
        <end position="244"/>
    </location>
</feature>
<name>A0A0N5D319_THECL</name>
<evidence type="ECO:0000259" key="6">
    <source>
        <dbReference type="PROSITE" id="PS50865"/>
    </source>
</evidence>
<dbReference type="Proteomes" id="UP000276776">
    <property type="component" value="Unassembled WGS sequence"/>
</dbReference>
<dbReference type="PANTHER" id="PTHR12298">
    <property type="entry name" value="PCDC2 PROGRAMMED CELL DEATH PROTEIN 2 -RELATED"/>
    <property type="match status" value="1"/>
</dbReference>
<keyword evidence="1" id="KW-0479">Metal-binding</keyword>
<dbReference type="OrthoDB" id="443682at2759"/>
<keyword evidence="2 4" id="KW-0863">Zinc-finger</keyword>
<protein>
    <submittedName>
        <fullName evidence="9">MYND-type domain-containing protein</fullName>
    </submittedName>
</protein>
<evidence type="ECO:0000256" key="4">
    <source>
        <dbReference type="PROSITE-ProRule" id="PRU00134"/>
    </source>
</evidence>
<keyword evidence="8" id="KW-1185">Reference proteome</keyword>
<gene>
    <name evidence="7" type="ORF">TCLT_LOCUS7294</name>
</gene>
<feature type="transmembrane region" description="Helical" evidence="5">
    <location>
        <begin position="20"/>
        <end position="38"/>
    </location>
</feature>
<dbReference type="GO" id="GO:0005737">
    <property type="term" value="C:cytoplasm"/>
    <property type="evidence" value="ECO:0007669"/>
    <property type="project" value="InterPro"/>
</dbReference>
<dbReference type="Pfam" id="PF01753">
    <property type="entry name" value="zf-MYND"/>
    <property type="match status" value="1"/>
</dbReference>
<keyword evidence="5" id="KW-0472">Membrane</keyword>
<dbReference type="STRING" id="103827.A0A0N5D319"/>
<dbReference type="PROSITE" id="PS01360">
    <property type="entry name" value="ZF_MYND_1"/>
    <property type="match status" value="1"/>
</dbReference>
<evidence type="ECO:0000256" key="5">
    <source>
        <dbReference type="SAM" id="Phobius"/>
    </source>
</evidence>
<dbReference type="AlphaFoldDB" id="A0A0N5D319"/>
<dbReference type="PANTHER" id="PTHR12298:SF4">
    <property type="entry name" value="PROGRAMMED CELL DEATH PROTEIN 2"/>
    <property type="match status" value="1"/>
</dbReference>
<accession>A0A0N5D319</accession>
<dbReference type="Gene3D" id="6.10.140.2220">
    <property type="match status" value="1"/>
</dbReference>
<evidence type="ECO:0000313" key="8">
    <source>
        <dbReference type="Proteomes" id="UP000276776"/>
    </source>
</evidence>
<evidence type="ECO:0000313" key="9">
    <source>
        <dbReference type="WBParaSite" id="TCLT_0000730501-mRNA-1"/>
    </source>
</evidence>
<dbReference type="GO" id="GO:0005634">
    <property type="term" value="C:nucleus"/>
    <property type="evidence" value="ECO:0007669"/>
    <property type="project" value="TreeGrafter"/>
</dbReference>
<sequence length="453" mass="51988">MDQFIPNLRDETVQTAVKNLLTYSLTIIVVPLGSMFILKKFFFEGQFHSKRIFTSPICFLFSTNISISVPLVYLGFGKVLEPHLSYRLLPHYLPLGKIGGKPAWLNPVNLPAFDSLLCRVCGKSMAFLCQVYATNPNDHDYSFHRTLFFFICRNSLCSRNQDSSNARAFRCTLPRYNDFYPSDSPPDPDFDEECPDPFRNQNYSKLCEICGCSAMKKCARCESAWYCGREHQIIDWNSSHKSKCKKVDINEPKKPENIENGDNENWLRKPKRSVAANPFVFPEYAIEMGTEHFSRSKHILSDDEDDDDSDDDRAKKRMDDYKEYLKNFKGSCDMNKGDLEMAESPSEKDIAFKRFNKIVALNPEQVLRYSRGGEPLLATDHALPPHAIPPCSLCGSERQFELQLMPHLLSLIGVDCIGKSIDWATMMLYTCKNNCHIANDGYAEEYIYKQDFN</sequence>
<proteinExistence type="predicted"/>
<evidence type="ECO:0000256" key="3">
    <source>
        <dbReference type="ARBA" id="ARBA00022833"/>
    </source>
</evidence>
<dbReference type="PROSITE" id="PS50865">
    <property type="entry name" value="ZF_MYND_2"/>
    <property type="match status" value="1"/>
</dbReference>